<evidence type="ECO:0000259" key="1">
    <source>
        <dbReference type="Pfam" id="PF00903"/>
    </source>
</evidence>
<dbReference type="SUPFAM" id="SSF54593">
    <property type="entry name" value="Glyoxalase/Bleomycin resistance protein/Dihydroxybiphenyl dioxygenase"/>
    <property type="match status" value="2"/>
</dbReference>
<organism evidence="2 3">
    <name type="scientific">Actinoalloteichus hymeniacidonis</name>
    <dbReference type="NCBI Taxonomy" id="340345"/>
    <lineage>
        <taxon>Bacteria</taxon>
        <taxon>Bacillati</taxon>
        <taxon>Actinomycetota</taxon>
        <taxon>Actinomycetes</taxon>
        <taxon>Pseudonocardiales</taxon>
        <taxon>Pseudonocardiaceae</taxon>
        <taxon>Actinoalloteichus</taxon>
    </lineage>
</organism>
<dbReference type="Pfam" id="PF00903">
    <property type="entry name" value="Glyoxalase"/>
    <property type="match status" value="2"/>
</dbReference>
<dbReference type="Gene3D" id="3.10.180.10">
    <property type="entry name" value="2,3-Dihydroxybiphenyl 1,2-Dioxygenase, domain 1"/>
    <property type="match status" value="2"/>
</dbReference>
<evidence type="ECO:0000313" key="2">
    <source>
        <dbReference type="EMBL" id="AOS61512.1"/>
    </source>
</evidence>
<dbReference type="GO" id="GO:0016829">
    <property type="term" value="F:lyase activity"/>
    <property type="evidence" value="ECO:0007669"/>
    <property type="project" value="UniProtKB-KW"/>
</dbReference>
<dbReference type="PANTHER" id="PTHR36503:SF1">
    <property type="entry name" value="BLR2520 PROTEIN"/>
    <property type="match status" value="1"/>
</dbReference>
<dbReference type="RefSeq" id="WP_069846491.1">
    <property type="nucleotide sequence ID" value="NZ_CP014859.1"/>
</dbReference>
<keyword evidence="3" id="KW-1185">Reference proteome</keyword>
<reference evidence="3" key="1">
    <citation type="submission" date="2016-03" db="EMBL/GenBank/DDBJ databases">
        <title>Complete genome sequence of the type strain Actinoalloteichus hymeniacidonis DSM 45092.</title>
        <authorList>
            <person name="Schaffert L."/>
            <person name="Albersmeier A."/>
            <person name="Winkler A."/>
            <person name="Kalinowski J."/>
            <person name="Zotchev S."/>
            <person name="Ruckert C."/>
        </authorList>
    </citation>
    <scope>NUCLEOTIDE SEQUENCE [LARGE SCALE GENOMIC DNA]</scope>
    <source>
        <strain evidence="3">HPA177(T) (DSM 45092(T))</strain>
    </source>
</reference>
<dbReference type="Proteomes" id="UP000095210">
    <property type="component" value="Chromosome"/>
</dbReference>
<proteinExistence type="predicted"/>
<accession>A0AAC9HLB9</accession>
<feature type="domain" description="Glyoxalase/fosfomycin resistance/dioxygenase" evidence="1">
    <location>
        <begin position="142"/>
        <end position="257"/>
    </location>
</feature>
<dbReference type="PANTHER" id="PTHR36503">
    <property type="entry name" value="BLR2520 PROTEIN"/>
    <property type="match status" value="1"/>
</dbReference>
<dbReference type="EMBL" id="CP014859">
    <property type="protein sequence ID" value="AOS61512.1"/>
    <property type="molecule type" value="Genomic_DNA"/>
</dbReference>
<dbReference type="AlphaFoldDB" id="A0AAC9HLB9"/>
<protein>
    <submittedName>
        <fullName evidence="2">Lactoylglutathione lyase</fullName>
    </submittedName>
</protein>
<feature type="domain" description="Glyoxalase/fosfomycin resistance/dioxygenase" evidence="1">
    <location>
        <begin position="5"/>
        <end position="118"/>
    </location>
</feature>
<name>A0AAC9HLB9_9PSEU</name>
<keyword evidence="2" id="KW-0456">Lyase</keyword>
<sequence length="261" mass="27181">MTLSLDAVTLGTQQPAAAQAFYQAAFSATTDDHGKHVELDLHGAGRLTLHDAASPADGAPASAPGDYLLNVIVDQPSEVETLFAAALGNGATLSKAPKKGLFGGFSGVYQAPDGASWKVAAPTKKDTGPAANPPRPTEVVIILGVADPEVSKVFYEALGLTVDHDYGSKFVDFSLAAGKPRLGLMPHKALAKDAGHDQTDRERRPAMVLNHRAVCRAKVDSLLAAMPTNGEVTAPASVTDAGEYAGYFVDPDGHRWRVAAA</sequence>
<gene>
    <name evidence="2" type="ORF">TL08_03400</name>
</gene>
<evidence type="ECO:0000313" key="3">
    <source>
        <dbReference type="Proteomes" id="UP000095210"/>
    </source>
</evidence>
<dbReference type="InterPro" id="IPR029068">
    <property type="entry name" value="Glyas_Bleomycin-R_OHBP_Dase"/>
</dbReference>
<dbReference type="KEGG" id="ahm:TL08_03400"/>
<dbReference type="InterPro" id="IPR004360">
    <property type="entry name" value="Glyas_Fos-R_dOase_dom"/>
</dbReference>